<dbReference type="InterPro" id="IPR011047">
    <property type="entry name" value="Quinoprotein_ADH-like_sf"/>
</dbReference>
<feature type="domain" description="Pyrrolo-quinoline quinone repeat" evidence="3">
    <location>
        <begin position="125"/>
        <end position="234"/>
    </location>
</feature>
<comment type="caution">
    <text evidence="4">The sequence shown here is derived from an EMBL/GenBank/DDBJ whole genome shotgun (WGS) entry which is preliminary data.</text>
</comment>
<dbReference type="EMBL" id="JAFLRJ010000431">
    <property type="protein sequence ID" value="MBO0516678.1"/>
    <property type="molecule type" value="Genomic_DNA"/>
</dbReference>
<dbReference type="Proteomes" id="UP000664167">
    <property type="component" value="Unassembled WGS sequence"/>
</dbReference>
<feature type="transmembrane region" description="Helical" evidence="2">
    <location>
        <begin position="37"/>
        <end position="56"/>
    </location>
</feature>
<gene>
    <name evidence="4" type="ORF">J0695_33655</name>
</gene>
<keyword evidence="2" id="KW-0812">Transmembrane</keyword>
<protein>
    <submittedName>
        <fullName evidence="4">PQQ-binding-like beta-propeller repeat protein</fullName>
    </submittedName>
</protein>
<proteinExistence type="predicted"/>
<keyword evidence="2" id="KW-1133">Transmembrane helix</keyword>
<evidence type="ECO:0000313" key="5">
    <source>
        <dbReference type="Proteomes" id="UP000664167"/>
    </source>
</evidence>
<dbReference type="SUPFAM" id="SSF50998">
    <property type="entry name" value="Quinoprotein alcohol dehydrogenase-like"/>
    <property type="match status" value="1"/>
</dbReference>
<keyword evidence="5" id="KW-1185">Reference proteome</keyword>
<dbReference type="RefSeq" id="WP_206968558.1">
    <property type="nucleotide sequence ID" value="NZ_JAFLRJ010000431.1"/>
</dbReference>
<name>A0A939JJK5_9ACTN</name>
<evidence type="ECO:0000313" key="4">
    <source>
        <dbReference type="EMBL" id="MBO0516678.1"/>
    </source>
</evidence>
<reference evidence="4" key="1">
    <citation type="submission" date="2021-03" db="EMBL/GenBank/DDBJ databases">
        <title>Streptomyces poriferae sp. nov., a novel marine sponge-derived Actinobacteria species with anti-MRSA activity.</title>
        <authorList>
            <person name="Sandoval-Powers M."/>
            <person name="Kralova S."/>
            <person name="Nguyen G.-S."/>
            <person name="Fawwal D."/>
            <person name="Degnes K."/>
            <person name="Klinkenberg G."/>
            <person name="Sletta H."/>
            <person name="Wentzel A."/>
            <person name="Liles M.R."/>
        </authorList>
    </citation>
    <scope>NUCLEOTIDE SEQUENCE</scope>
    <source>
        <strain evidence="4">DSM 41794</strain>
    </source>
</reference>
<feature type="non-terminal residue" evidence="4">
    <location>
        <position position="236"/>
    </location>
</feature>
<feature type="non-terminal residue" evidence="4">
    <location>
        <position position="1"/>
    </location>
</feature>
<feature type="region of interest" description="Disordered" evidence="1">
    <location>
        <begin position="59"/>
        <end position="95"/>
    </location>
</feature>
<accession>A0A939JJK5</accession>
<feature type="compositionally biased region" description="Pro residues" evidence="1">
    <location>
        <begin position="15"/>
        <end position="24"/>
    </location>
</feature>
<organism evidence="4 5">
    <name type="scientific">Streptomyces beijiangensis</name>
    <dbReference type="NCBI Taxonomy" id="163361"/>
    <lineage>
        <taxon>Bacteria</taxon>
        <taxon>Bacillati</taxon>
        <taxon>Actinomycetota</taxon>
        <taxon>Actinomycetes</taxon>
        <taxon>Kitasatosporales</taxon>
        <taxon>Streptomycetaceae</taxon>
        <taxon>Streptomyces</taxon>
    </lineage>
</organism>
<evidence type="ECO:0000256" key="2">
    <source>
        <dbReference type="SAM" id="Phobius"/>
    </source>
</evidence>
<dbReference type="InterPro" id="IPR015943">
    <property type="entry name" value="WD40/YVTN_repeat-like_dom_sf"/>
</dbReference>
<sequence>PQQPPPQQPGYGYPQQPPPGPPVPGGGGGGSNQTRTIIISAVVAVALIVGGGLWYMSGQDSGKDKKQNESNSSTGGSQGGTGGNKGLGGNGTEKVPGSTAAKMFLQVPALKGPTITDVSGSWITDKLYVKTGPSEVVGYDTATGAPAWKIKLPGPICAASEHLSPDNRTAIAFQPAQPTAKKDYWGCTQIGSIDLTSGKLLWRKQLDDSERKGEQLKFDEVTVGPGVVAAGGTRGG</sequence>
<dbReference type="Gene3D" id="2.130.10.10">
    <property type="entry name" value="YVTN repeat-like/Quinoprotein amine dehydrogenase"/>
    <property type="match status" value="1"/>
</dbReference>
<feature type="compositionally biased region" description="Gly residues" evidence="1">
    <location>
        <begin position="76"/>
        <end position="91"/>
    </location>
</feature>
<dbReference type="AlphaFoldDB" id="A0A939JJK5"/>
<keyword evidence="2" id="KW-0472">Membrane</keyword>
<evidence type="ECO:0000259" key="3">
    <source>
        <dbReference type="Pfam" id="PF13360"/>
    </source>
</evidence>
<feature type="region of interest" description="Disordered" evidence="1">
    <location>
        <begin position="1"/>
        <end position="32"/>
    </location>
</feature>
<evidence type="ECO:0000256" key="1">
    <source>
        <dbReference type="SAM" id="MobiDB-lite"/>
    </source>
</evidence>
<dbReference type="InterPro" id="IPR002372">
    <property type="entry name" value="PQQ_rpt_dom"/>
</dbReference>
<dbReference type="Pfam" id="PF13360">
    <property type="entry name" value="PQQ_2"/>
    <property type="match status" value="1"/>
</dbReference>